<dbReference type="GO" id="GO:0005730">
    <property type="term" value="C:nucleolus"/>
    <property type="evidence" value="ECO:0000318"/>
    <property type="project" value="GO_Central"/>
</dbReference>
<dbReference type="Pfam" id="PF23099">
    <property type="entry name" value="UTP20_C"/>
    <property type="match status" value="1"/>
</dbReference>
<dbReference type="STRING" id="10228.B3RT34"/>
<dbReference type="OMA" id="CYKSCVQ"/>
<gene>
    <name evidence="5" type="ORF">TRIADDRAFT_54820</name>
</gene>
<dbReference type="InterPro" id="IPR052575">
    <property type="entry name" value="SSU_processome_comp_20"/>
</dbReference>
<dbReference type="InterPro" id="IPR011989">
    <property type="entry name" value="ARM-like"/>
</dbReference>
<dbReference type="InterPro" id="IPR046523">
    <property type="entry name" value="UTP20_dom"/>
</dbReference>
<dbReference type="Pfam" id="PF07539">
    <property type="entry name" value="UTP20_N"/>
    <property type="match status" value="2"/>
</dbReference>
<evidence type="ECO:0000313" key="6">
    <source>
        <dbReference type="Proteomes" id="UP000009022"/>
    </source>
</evidence>
<dbReference type="SUPFAM" id="SSF48371">
    <property type="entry name" value="ARM repeat"/>
    <property type="match status" value="2"/>
</dbReference>
<dbReference type="PANTHER" id="PTHR17695:SF11">
    <property type="entry name" value="SMALL SUBUNIT PROCESSOME COMPONENT 20 HOMOLOG"/>
    <property type="match status" value="1"/>
</dbReference>
<keyword evidence="6" id="KW-1185">Reference proteome</keyword>
<feature type="domain" description="U3 small nucleolar RNA-associated protein 20 N-terminal" evidence="2">
    <location>
        <begin position="887"/>
        <end position="1129"/>
    </location>
</feature>
<dbReference type="Pfam" id="PF20416">
    <property type="entry name" value="UTP20"/>
    <property type="match status" value="1"/>
</dbReference>
<dbReference type="InParanoid" id="B3RT34"/>
<feature type="compositionally biased region" description="Basic residues" evidence="1">
    <location>
        <begin position="2362"/>
        <end position="2379"/>
    </location>
</feature>
<protein>
    <submittedName>
        <fullName evidence="5">Uncharacterized protein</fullName>
    </submittedName>
</protein>
<evidence type="ECO:0000259" key="4">
    <source>
        <dbReference type="Pfam" id="PF23099"/>
    </source>
</evidence>
<dbReference type="KEGG" id="tad:TRIADDRAFT_54820"/>
<dbReference type="GeneID" id="6751831"/>
<dbReference type="FunCoup" id="B3RT34">
    <property type="interactions" value="1467"/>
</dbReference>
<accession>B3RT34</accession>
<dbReference type="HOGENOM" id="CLU_000327_0_0_1"/>
<dbReference type="InterPro" id="IPR057525">
    <property type="entry name" value="UTP20_C"/>
</dbReference>
<dbReference type="Proteomes" id="UP000009022">
    <property type="component" value="Unassembled WGS sequence"/>
</dbReference>
<feature type="domain" description="U3 small nucleolar RNA-associated protein 20 N-terminal" evidence="2">
    <location>
        <begin position="1236"/>
        <end position="1352"/>
    </location>
</feature>
<evidence type="ECO:0000256" key="1">
    <source>
        <dbReference type="SAM" id="MobiDB-lite"/>
    </source>
</evidence>
<dbReference type="GO" id="GO:0032040">
    <property type="term" value="C:small-subunit processome"/>
    <property type="evidence" value="ECO:0000318"/>
    <property type="project" value="GO_Central"/>
</dbReference>
<feature type="domain" description="U3 small nucleolar RNA-associated protein 20" evidence="3">
    <location>
        <begin position="1587"/>
        <end position="1676"/>
    </location>
</feature>
<reference evidence="5 6" key="1">
    <citation type="journal article" date="2008" name="Nature">
        <title>The Trichoplax genome and the nature of placozoans.</title>
        <authorList>
            <person name="Srivastava M."/>
            <person name="Begovic E."/>
            <person name="Chapman J."/>
            <person name="Putnam N.H."/>
            <person name="Hellsten U."/>
            <person name="Kawashima T."/>
            <person name="Kuo A."/>
            <person name="Mitros T."/>
            <person name="Salamov A."/>
            <person name="Carpenter M.L."/>
            <person name="Signorovitch A.Y."/>
            <person name="Moreno M.A."/>
            <person name="Kamm K."/>
            <person name="Grimwood J."/>
            <person name="Schmutz J."/>
            <person name="Shapiro H."/>
            <person name="Grigoriev I.V."/>
            <person name="Buss L.W."/>
            <person name="Schierwater B."/>
            <person name="Dellaporta S.L."/>
            <person name="Rokhsar D.S."/>
        </authorList>
    </citation>
    <scope>NUCLEOTIDE SEQUENCE [LARGE SCALE GENOMIC DNA]</scope>
    <source>
        <strain evidence="5 6">Grell-BS-1999</strain>
    </source>
</reference>
<evidence type="ECO:0000259" key="3">
    <source>
        <dbReference type="Pfam" id="PF20416"/>
    </source>
</evidence>
<name>B3RT34_TRIAD</name>
<dbReference type="EMBL" id="DS985243">
    <property type="protein sequence ID" value="EDV26622.1"/>
    <property type="molecule type" value="Genomic_DNA"/>
</dbReference>
<organism evidence="5 6">
    <name type="scientific">Trichoplax adhaerens</name>
    <name type="common">Trichoplax reptans</name>
    <dbReference type="NCBI Taxonomy" id="10228"/>
    <lineage>
        <taxon>Eukaryota</taxon>
        <taxon>Metazoa</taxon>
        <taxon>Placozoa</taxon>
        <taxon>Uniplacotomia</taxon>
        <taxon>Trichoplacea</taxon>
        <taxon>Trichoplacidae</taxon>
        <taxon>Trichoplax</taxon>
    </lineage>
</organism>
<evidence type="ECO:0000313" key="5">
    <source>
        <dbReference type="EMBL" id="EDV26622.1"/>
    </source>
</evidence>
<dbReference type="InterPro" id="IPR016024">
    <property type="entry name" value="ARM-type_fold"/>
</dbReference>
<dbReference type="GO" id="GO:0030686">
    <property type="term" value="C:90S preribosome"/>
    <property type="evidence" value="ECO:0000318"/>
    <property type="project" value="GO_Central"/>
</dbReference>
<dbReference type="PhylomeDB" id="B3RT34"/>
<dbReference type="InterPro" id="IPR011430">
    <property type="entry name" value="UTP20_N"/>
</dbReference>
<dbReference type="eggNOG" id="KOG1823">
    <property type="taxonomic scope" value="Eukaryota"/>
</dbReference>
<feature type="domain" description="U3 small nucleolar RNA-associated protein 20 C-terminal" evidence="4">
    <location>
        <begin position="2051"/>
        <end position="2378"/>
    </location>
</feature>
<proteinExistence type="predicted"/>
<dbReference type="Gene3D" id="1.25.10.10">
    <property type="entry name" value="Leucine-rich Repeat Variant"/>
    <property type="match status" value="3"/>
</dbReference>
<evidence type="ECO:0000259" key="2">
    <source>
        <dbReference type="Pfam" id="PF07539"/>
    </source>
</evidence>
<feature type="region of interest" description="Disordered" evidence="1">
    <location>
        <begin position="2361"/>
        <end position="2381"/>
    </location>
</feature>
<dbReference type="OrthoDB" id="360653at2759"/>
<dbReference type="RefSeq" id="XP_002110618.1">
    <property type="nucleotide sequence ID" value="XM_002110582.1"/>
</dbReference>
<dbReference type="CTD" id="6751831"/>
<dbReference type="PANTHER" id="PTHR17695">
    <property type="entry name" value="SMALL SUBUNIT PROCESSOME COMPONENT 20 HOMOLOG"/>
    <property type="match status" value="1"/>
</dbReference>
<sequence>MVKKRMKSLKDSMETRFKFKGFHERIASIRIDVIHRAQKRKSNPEDAETFFMEALFKWTDLNCSTEFVQFRREVYHYCQTLPQLVHHKNEIFQLLKTYLEKKSILTISTLLDLVVNFARDLQSDFYPYFGEFYAVLIVLLNVGDPDVIEDVFKTLAYLFKYLWRHMIPDLRNLFKVYQEMLKDSQKIYIKSFATESFSFLMRKAPDQHTLANYVLSYLDNATELCEGIGLLYFETIKGVSGQFHTCINEVMKTLVYTVQACAAHSQNAYMQPVWNALSSEVKRLHEKLHKFTKEEEHHQLARLLHLVKELIQCGRSRCIVDFRSFFEDLKKLLFDPSLQLEHVNAIIEIFACSLVSLDRIIDKVLQEHIADAVFSCNCAVSVVSNFCHQCQDAPLYAEVVFQKLSQYCGNKTLRNSNIQIRDELLEVLANVLTNAERSRTYRINFDSCVPPEILKGMSLEVVPEEIVNALFLSNLNPPIKQERVAAAWSSLLCLRHTKLSRLNDSVECVTSVMLWTINKILATEENSWTNNLLHTFSQAVLYLVGSLAIKDTIAVLPLQTLIKMPKYCFHHEGFLYAVNFYMEKVGQEDHIDIFTSDNVKTIFSLLASNFSSPSRPLRLLSLKILRNIVKPIVSSEDADRNGWSDTAKNIINNLVMAEEASPTFHGYRDRLMHLRKLVYSREVYEGLPRILHEGVLQYIIGQFYVNLNLIWNEIIAILKTFAGDMIIFWPVFREHLDRSEIVDKSSSESYSIADEAINNDIENFTSNSLMRCFNSYVLAGYVPREEGVNSRPDNQNFRYLLWKSMLEFSDSAESKSRDFISHFIRFARNEFLVDGQEIVSFNELNRQLNDNNDNIDDNDNDIAGNDVVTHGFKSSVRMRRNHYIVKLLSVQLSLFAKFRNPKALYKEAQLRDIYNNLLLHNDPKVQMLVINVLLTYKYSYLIQYKENFENLLNDESFRDELTKFSIDPSSSVIDNAHRKDLIPILIRILYGQLFRRSLGADNKSNIASRRAFILRFLAGCTNDEFQIFTNLLFEPFEGLDKIKPLYNEMQKIPIKKRIGFLSMFSLIISKLGTKVTDILPSFLDVLLAITDDCIVTLSERQQVFQVFEDFDFSNHIKDIFRVAVWPQVSSAVVTMVLEIANNLLLANEVNPDSDRREVLSSYIGMLLRHLSDSLSSYLAVTSSHPSKLNKMSSVTKLEFSVLSKISPLVSSSDESCDLIRLLLKFISKGKRLDKAICCDEVGLLENIYLIFQLNCWEIEQLDQPDYEKRLKAFSTVNKLIKDGIQNPHFYLPVVCNCLYFTLQADDTAMLHSSGYCLDLIVGCLTVGKDDEVIDTCIMQSMLSTIKQGIKVQNEVSRNEFIRLLGVIVRKFSSSKKLSCIHGLLNQNPDLDFFENVRHLQVHRRIRAFKQLAAYCRQSQLSADWAVSFFLPMATNHIFDKKGSKDPNLITEVINVVGAIAYLMPWHRYVFHLRHFLRQLTRRINIQKILIRVIVAVLDNFHIDISNADCLPGLDIAKTGELFIETEENIVEDAQDKLDEELTESASDTVDLHLKQKVFLDITSKILPELRDCLKSKSIGAHKHSSMKDDYQNEMLRIPLALAMVKLLLKLPKSTLEVHLPGIILRVCQALKSHNQEVRDICRDILTKIADALGPNYLSYVVKELRTTLARGYQIAIEDTFGDRANEKEIDSISKKLRESKNKSYGTFEILATYASNNSIGNVLLPLKKILQEAQNTKIVNRVESVLHRICTGLLKNSDFNFESLLILAYQAINESSALLQSDGQKLDEDLGQISNAENRSISFLLLPEPRRGGNQPKANLKTNSYVFVEFGLKIFLMIIKNRTIKKEDKECIQMLDPYLNLLNGCMKSDNIKVLSLVVRSLTWLIKQPLPSLKTVLPALSRKLFKVLRIYARAGAGKGNNAELVHSSFKAVSILIGNYGDVVLSPNHVKAIVSRGIEAEEVHDIMIKIQEMSINGSPDFVRLQCRQSLLFEYSLIIFMSLATCLVNDDSATCRKMNALAVRTLLEKMDVTHLNELLELVISWLKGHRVIHQRLALQLLGIFAECQSDFLEKRLKDVLPLVLALAKDGDYEQSDNLDHENIRIQDSRCYYLINTLQKISDKYDLTNDKYQGYITSLWDCIIFSLEYPHMWVRLTGCQLIGFIFSRCKPDKAIHCKTFLISHLLEEDTTAKLQSLIKIFISQLKSKYLDSALADQVTKNLIYICKVIQSMSDSKQEDLSFKNILESMCKIARLESGNTPKSVQKRSCVIKWIAAMVLDLDYDVLISNLSILLQPLQKESSSTTSSEELKILCDEIVGMIKKRCDPDKFAMAYSSSHQTINEKKLNRKRQKAFEAVANPQISAQKRLKRNLRKKESRKRKMYLYKPEKLISKRKKLDQS</sequence>